<dbReference type="RefSeq" id="XP_025351148.1">
    <property type="nucleotide sequence ID" value="XM_025489427.1"/>
</dbReference>
<dbReference type="Gene3D" id="3.40.50.10330">
    <property type="entry name" value="Probable inorganic polyphosphate/atp-NAD kinase, domain 1"/>
    <property type="match status" value="1"/>
</dbReference>
<feature type="region of interest" description="Disordered" evidence="1">
    <location>
        <begin position="328"/>
        <end position="362"/>
    </location>
</feature>
<dbReference type="Gene3D" id="2.60.200.40">
    <property type="match status" value="1"/>
</dbReference>
<name>A0A316UGB9_9BASI</name>
<dbReference type="GO" id="GO:0005737">
    <property type="term" value="C:cytoplasm"/>
    <property type="evidence" value="ECO:0007669"/>
    <property type="project" value="TreeGrafter"/>
</dbReference>
<dbReference type="InterPro" id="IPR050187">
    <property type="entry name" value="Lipid_Phosphate_FormReg"/>
</dbReference>
<dbReference type="InterPro" id="IPR016064">
    <property type="entry name" value="NAD/diacylglycerol_kinase_sf"/>
</dbReference>
<dbReference type="PANTHER" id="PTHR12358:SF31">
    <property type="entry name" value="ACYLGLYCEROL KINASE, MITOCHONDRIAL"/>
    <property type="match status" value="1"/>
</dbReference>
<dbReference type="PANTHER" id="PTHR12358">
    <property type="entry name" value="SPHINGOSINE KINASE"/>
    <property type="match status" value="1"/>
</dbReference>
<protein>
    <recommendedName>
        <fullName evidence="2">DAGKc domain-containing protein</fullName>
    </recommendedName>
</protein>
<keyword evidence="4" id="KW-1185">Reference proteome</keyword>
<dbReference type="GO" id="GO:0001727">
    <property type="term" value="F:lipid kinase activity"/>
    <property type="evidence" value="ECO:0007669"/>
    <property type="project" value="TreeGrafter"/>
</dbReference>
<dbReference type="GO" id="GO:0016020">
    <property type="term" value="C:membrane"/>
    <property type="evidence" value="ECO:0007669"/>
    <property type="project" value="TreeGrafter"/>
</dbReference>
<evidence type="ECO:0000313" key="3">
    <source>
        <dbReference type="EMBL" id="PWN23988.1"/>
    </source>
</evidence>
<proteinExistence type="predicted"/>
<dbReference type="Proteomes" id="UP000245942">
    <property type="component" value="Unassembled WGS sequence"/>
</dbReference>
<feature type="domain" description="DAGKc" evidence="2">
    <location>
        <begin position="183"/>
        <end position="324"/>
    </location>
</feature>
<feature type="compositionally biased region" description="Polar residues" evidence="1">
    <location>
        <begin position="335"/>
        <end position="361"/>
    </location>
</feature>
<reference evidence="3 4" key="1">
    <citation type="journal article" date="2018" name="Mol. Biol. Evol.">
        <title>Broad Genomic Sampling Reveals a Smut Pathogenic Ancestry of the Fungal Clade Ustilaginomycotina.</title>
        <authorList>
            <person name="Kijpornyongpan T."/>
            <person name="Mondo S.J."/>
            <person name="Barry K."/>
            <person name="Sandor L."/>
            <person name="Lee J."/>
            <person name="Lipzen A."/>
            <person name="Pangilinan J."/>
            <person name="LaButti K."/>
            <person name="Hainaut M."/>
            <person name="Henrissat B."/>
            <person name="Grigoriev I.V."/>
            <person name="Spatafora J.W."/>
            <person name="Aime M.C."/>
        </authorList>
    </citation>
    <scope>NUCLEOTIDE SEQUENCE [LARGE SCALE GENOMIC DNA]</scope>
    <source>
        <strain evidence="3 4">MCA 4718</strain>
    </source>
</reference>
<accession>A0A316UGB9</accession>
<dbReference type="InterPro" id="IPR001206">
    <property type="entry name" value="Diacylglycerol_kinase_cat_dom"/>
</dbReference>
<dbReference type="AlphaFoldDB" id="A0A316UGB9"/>
<dbReference type="STRING" id="1684307.A0A316UGB9"/>
<dbReference type="Pfam" id="PF00781">
    <property type="entry name" value="DAGK_cat"/>
    <property type="match status" value="1"/>
</dbReference>
<gene>
    <name evidence="3" type="ORF">BCV69DRAFT_16175</name>
</gene>
<sequence length="623" mass="66349">MAAATVTDTVAIGKEGSEPSVQSLPVSLQGSRATLSFDQSLFWLTKSGGSTSSSSSKAHVNDPSSAFTCVPLDLVLNASFVEDSDGGSLFIRLLAPPSHQSNPLLPFGKVKSAASEVAAVQRSFGPTTGSTTPKVRSERLLHQLEGPCQKLKLLKIEARASTDAGSALQWVEELMARSYRDVKPYRRLKVLVNPVGGPGKARQLFQTRVRPILEAAGCKLDVQVTARVNHGTDIAKELVLDQYDAVVLVSGDGLAHEVLNGFARRADAAQALRMPMCPIPTGSGNALAVNLLGAEHGFNLAFASLNAIKGRSLPLDVCVVTQPKAVDRSKKSLSRKTPSAVSQTQATNLEVEPSTAQTDATATPLASAPDLPYDQYYSLVSQAIGLMADIDLGTEHLRAMGDTRFVLGYIQGVIANKKCPIDIDVKLGRKGSKDKQEMREKVTKFNERGQWSEDAIETNGTSTREELASEMPALRHGVVTDKLEEDGKPLPILSALDPSWPHNILSKSAGSPQPSVDPPAETWVRLSAPVSTLYAGKIPFVSRDLMQFPFALPGDGTVDVALILHDGGRAAKLRAINDAESGTVVYDSAVVYLKVEAYRVTPRLASGDATLKKGGLVSIDGGE</sequence>
<dbReference type="EMBL" id="KZ819321">
    <property type="protein sequence ID" value="PWN23988.1"/>
    <property type="molecule type" value="Genomic_DNA"/>
</dbReference>
<dbReference type="PROSITE" id="PS50146">
    <property type="entry name" value="DAGK"/>
    <property type="match status" value="1"/>
</dbReference>
<dbReference type="GO" id="GO:0046512">
    <property type="term" value="P:sphingosine biosynthetic process"/>
    <property type="evidence" value="ECO:0007669"/>
    <property type="project" value="TreeGrafter"/>
</dbReference>
<dbReference type="GO" id="GO:0016773">
    <property type="term" value="F:phosphotransferase activity, alcohol group as acceptor"/>
    <property type="evidence" value="ECO:0007669"/>
    <property type="project" value="UniProtKB-ARBA"/>
</dbReference>
<dbReference type="SMART" id="SM00046">
    <property type="entry name" value="DAGKc"/>
    <property type="match status" value="1"/>
</dbReference>
<evidence type="ECO:0000259" key="2">
    <source>
        <dbReference type="PROSITE" id="PS50146"/>
    </source>
</evidence>
<dbReference type="SUPFAM" id="SSF111331">
    <property type="entry name" value="NAD kinase/diacylglycerol kinase-like"/>
    <property type="match status" value="1"/>
</dbReference>
<evidence type="ECO:0000313" key="4">
    <source>
        <dbReference type="Proteomes" id="UP000245942"/>
    </source>
</evidence>
<organism evidence="3 4">
    <name type="scientific">Pseudomicrostroma glucosiphilum</name>
    <dbReference type="NCBI Taxonomy" id="1684307"/>
    <lineage>
        <taxon>Eukaryota</taxon>
        <taxon>Fungi</taxon>
        <taxon>Dikarya</taxon>
        <taxon>Basidiomycota</taxon>
        <taxon>Ustilaginomycotina</taxon>
        <taxon>Exobasidiomycetes</taxon>
        <taxon>Microstromatales</taxon>
        <taxon>Microstromatales incertae sedis</taxon>
        <taxon>Pseudomicrostroma</taxon>
    </lineage>
</organism>
<dbReference type="GeneID" id="37011161"/>
<dbReference type="OrthoDB" id="3853857at2759"/>
<dbReference type="InterPro" id="IPR017438">
    <property type="entry name" value="ATP-NAD_kinase_N"/>
</dbReference>
<evidence type="ECO:0000256" key="1">
    <source>
        <dbReference type="SAM" id="MobiDB-lite"/>
    </source>
</evidence>